<gene>
    <name evidence="2" type="ORF">QBC42DRAFT_236024</name>
</gene>
<name>A0AAV9HCF0_9PEZI</name>
<comment type="caution">
    <text evidence="2">The sequence shown here is derived from an EMBL/GenBank/DDBJ whole genome shotgun (WGS) entry which is preliminary data.</text>
</comment>
<feature type="compositionally biased region" description="Basic and acidic residues" evidence="1">
    <location>
        <begin position="502"/>
        <end position="517"/>
    </location>
</feature>
<accession>A0AAV9HCF0</accession>
<dbReference type="EMBL" id="MU865107">
    <property type="protein sequence ID" value="KAK4457576.1"/>
    <property type="molecule type" value="Genomic_DNA"/>
</dbReference>
<reference evidence="2" key="2">
    <citation type="submission" date="2023-06" db="EMBL/GenBank/DDBJ databases">
        <authorList>
            <consortium name="Lawrence Berkeley National Laboratory"/>
            <person name="Mondo S.J."/>
            <person name="Hensen N."/>
            <person name="Bonometti L."/>
            <person name="Westerberg I."/>
            <person name="Brannstrom I.O."/>
            <person name="Guillou S."/>
            <person name="Cros-Aarteil S."/>
            <person name="Calhoun S."/>
            <person name="Haridas S."/>
            <person name="Kuo A."/>
            <person name="Pangilinan J."/>
            <person name="Riley R."/>
            <person name="Labutti K."/>
            <person name="Andreopoulos B."/>
            <person name="Lipzen A."/>
            <person name="Chen C."/>
            <person name="Yanf M."/>
            <person name="Daum C."/>
            <person name="Ng V."/>
            <person name="Clum A."/>
            <person name="Steindorff A."/>
            <person name="Ohm R."/>
            <person name="Martin F."/>
            <person name="Silar P."/>
            <person name="Natvig D."/>
            <person name="Lalanne C."/>
            <person name="Gautier V."/>
            <person name="Ament-Velasquez S.L."/>
            <person name="Kruys A."/>
            <person name="Hutchinson M.I."/>
            <person name="Powell A.J."/>
            <person name="Barry K."/>
            <person name="Miller A.N."/>
            <person name="Grigoriev I.V."/>
            <person name="Debuchy R."/>
            <person name="Gladieux P."/>
            <person name="Thoren M.H."/>
            <person name="Johannesson H."/>
        </authorList>
    </citation>
    <scope>NUCLEOTIDE SEQUENCE</scope>
    <source>
        <strain evidence="2">PSN324</strain>
    </source>
</reference>
<protein>
    <submittedName>
        <fullName evidence="2">Uncharacterized protein</fullName>
    </submittedName>
</protein>
<feature type="compositionally biased region" description="Basic and acidic residues" evidence="1">
    <location>
        <begin position="462"/>
        <end position="474"/>
    </location>
</feature>
<feature type="region of interest" description="Disordered" evidence="1">
    <location>
        <begin position="28"/>
        <end position="52"/>
    </location>
</feature>
<reference evidence="2" key="1">
    <citation type="journal article" date="2023" name="Mol. Phylogenet. Evol.">
        <title>Genome-scale phylogeny and comparative genomics of the fungal order Sordariales.</title>
        <authorList>
            <person name="Hensen N."/>
            <person name="Bonometti L."/>
            <person name="Westerberg I."/>
            <person name="Brannstrom I.O."/>
            <person name="Guillou S."/>
            <person name="Cros-Aarteil S."/>
            <person name="Calhoun S."/>
            <person name="Haridas S."/>
            <person name="Kuo A."/>
            <person name="Mondo S."/>
            <person name="Pangilinan J."/>
            <person name="Riley R."/>
            <person name="LaButti K."/>
            <person name="Andreopoulos B."/>
            <person name="Lipzen A."/>
            <person name="Chen C."/>
            <person name="Yan M."/>
            <person name="Daum C."/>
            <person name="Ng V."/>
            <person name="Clum A."/>
            <person name="Steindorff A."/>
            <person name="Ohm R.A."/>
            <person name="Martin F."/>
            <person name="Silar P."/>
            <person name="Natvig D.O."/>
            <person name="Lalanne C."/>
            <person name="Gautier V."/>
            <person name="Ament-Velasquez S.L."/>
            <person name="Kruys A."/>
            <person name="Hutchinson M.I."/>
            <person name="Powell A.J."/>
            <person name="Barry K."/>
            <person name="Miller A.N."/>
            <person name="Grigoriev I.V."/>
            <person name="Debuchy R."/>
            <person name="Gladieux P."/>
            <person name="Hiltunen Thoren M."/>
            <person name="Johannesson H."/>
        </authorList>
    </citation>
    <scope>NUCLEOTIDE SEQUENCE</scope>
    <source>
        <strain evidence="2">PSN324</strain>
    </source>
</reference>
<feature type="region of interest" description="Disordered" evidence="1">
    <location>
        <begin position="350"/>
        <end position="517"/>
    </location>
</feature>
<feature type="compositionally biased region" description="Low complexity" evidence="1">
    <location>
        <begin position="37"/>
        <end position="47"/>
    </location>
</feature>
<evidence type="ECO:0000256" key="1">
    <source>
        <dbReference type="SAM" id="MobiDB-lite"/>
    </source>
</evidence>
<dbReference type="Proteomes" id="UP001321749">
    <property type="component" value="Unassembled WGS sequence"/>
</dbReference>
<sequence length="517" mass="57350">MNHTCQSKGCHNEVLYKTIEGAFIDHQDRRSSRAALSPPGRGSPSGPYQRYGSSATQVSPYCKVHTCSHFYKNETCLNKKPPHDSVCAFHTRCPIGDCAQARGQYLDPNLDPLASAVPIYVRYDVCADHKCTVRQCPRRREPETPFCANHGCPAEGCPKRRQEHRDSCEDHQCKTRGCRTSVEGGYPYCAQHIKCGISGCGGTRHFVPGTNEYLESCTKHITCSVPRCREIKKDRSAFCENHTCYERDCTNSNMLEAPYCADHCCEALKCFNSRTLTADPRLRGRFCPLHNCRAVGCQEHVDSLSIFCQTHCCSRPKCHQESVVENLCLDHLRKHYITLGRRRAVLSLDGKKQSGHITPSSKTHESDSDSDSELSNGADSSTATRGRARPTVEDGFRERKQRLLHAPYRQRADVSEPSSDGDNHDEETGPPDLSLNHDADVGAKHGSSVLKNPPQFTPPAGREAEGPGIERPDMPTRTSSGGLNGSMRRASSLKRSGGQHQDLPKSEVSRHSDTKID</sequence>
<proteinExistence type="predicted"/>
<evidence type="ECO:0000313" key="2">
    <source>
        <dbReference type="EMBL" id="KAK4457576.1"/>
    </source>
</evidence>
<evidence type="ECO:0000313" key="3">
    <source>
        <dbReference type="Proteomes" id="UP001321749"/>
    </source>
</evidence>
<keyword evidence="3" id="KW-1185">Reference proteome</keyword>
<dbReference type="AlphaFoldDB" id="A0AAV9HCF0"/>
<organism evidence="2 3">
    <name type="scientific">Cladorrhinum samala</name>
    <dbReference type="NCBI Taxonomy" id="585594"/>
    <lineage>
        <taxon>Eukaryota</taxon>
        <taxon>Fungi</taxon>
        <taxon>Dikarya</taxon>
        <taxon>Ascomycota</taxon>
        <taxon>Pezizomycotina</taxon>
        <taxon>Sordariomycetes</taxon>
        <taxon>Sordariomycetidae</taxon>
        <taxon>Sordariales</taxon>
        <taxon>Podosporaceae</taxon>
        <taxon>Cladorrhinum</taxon>
    </lineage>
</organism>